<comment type="caution">
    <text evidence="5">The sequence shown here is derived from an EMBL/GenBank/DDBJ whole genome shotgun (WGS) entry which is preliminary data.</text>
</comment>
<dbReference type="Proteomes" id="UP001046870">
    <property type="component" value="Chromosome 8"/>
</dbReference>
<feature type="active site" description="Nucleophile" evidence="2">
    <location>
        <position position="55"/>
    </location>
</feature>
<dbReference type="GO" id="GO:0004806">
    <property type="term" value="F:triacylglycerol lipase activity"/>
    <property type="evidence" value="ECO:0007669"/>
    <property type="project" value="TreeGrafter"/>
</dbReference>
<feature type="active site" description="Proton acceptor" evidence="2">
    <location>
        <position position="174"/>
    </location>
</feature>
<evidence type="ECO:0000313" key="5">
    <source>
        <dbReference type="EMBL" id="KAG7472143.1"/>
    </source>
</evidence>
<accession>A0A9D3T6A4</accession>
<evidence type="ECO:0000256" key="1">
    <source>
        <dbReference type="ARBA" id="ARBA00023098"/>
    </source>
</evidence>
<dbReference type="GO" id="GO:0019433">
    <property type="term" value="P:triglyceride catabolic process"/>
    <property type="evidence" value="ECO:0007669"/>
    <property type="project" value="TreeGrafter"/>
</dbReference>
<feature type="short sequence motif" description="GXSXG" evidence="2">
    <location>
        <begin position="53"/>
        <end position="57"/>
    </location>
</feature>
<dbReference type="InterPro" id="IPR002641">
    <property type="entry name" value="PNPLA_dom"/>
</dbReference>
<dbReference type="PANTHER" id="PTHR12406">
    <property type="entry name" value="CALCIUM-INDEPENDENT PHOSPHOLIPASE A2 IPLA2 -RELATED"/>
    <property type="match status" value="1"/>
</dbReference>
<name>A0A9D3T6A4_MEGAT</name>
<feature type="short sequence motif" description="DGA/G" evidence="2">
    <location>
        <begin position="174"/>
        <end position="176"/>
    </location>
</feature>
<dbReference type="EMBL" id="JAFDVH010000008">
    <property type="protein sequence ID" value="KAG7472143.1"/>
    <property type="molecule type" value="Genomic_DNA"/>
</dbReference>
<dbReference type="AlphaFoldDB" id="A0A9D3T6A4"/>
<dbReference type="Gene3D" id="3.40.1090.10">
    <property type="entry name" value="Cytosolic phospholipase A2 catalytic domain"/>
    <property type="match status" value="1"/>
</dbReference>
<evidence type="ECO:0000256" key="2">
    <source>
        <dbReference type="PROSITE-ProRule" id="PRU01161"/>
    </source>
</evidence>
<keyword evidence="1 2" id="KW-0443">Lipid metabolism</keyword>
<feature type="region of interest" description="Disordered" evidence="3">
    <location>
        <begin position="274"/>
        <end position="319"/>
    </location>
</feature>
<feature type="region of interest" description="Disordered" evidence="3">
    <location>
        <begin position="505"/>
        <end position="558"/>
    </location>
</feature>
<dbReference type="GO" id="GO:0005811">
    <property type="term" value="C:lipid droplet"/>
    <property type="evidence" value="ECO:0007669"/>
    <property type="project" value="TreeGrafter"/>
</dbReference>
<keyword evidence="2" id="KW-0442">Lipid degradation</keyword>
<keyword evidence="2" id="KW-0378">Hydrolase</keyword>
<dbReference type="PANTHER" id="PTHR12406:SF46">
    <property type="entry name" value="PATATIN-LIKE PHOSPHOLIPASE DOMAIN-CONTAINING PROTEIN 2"/>
    <property type="match status" value="1"/>
</dbReference>
<reference evidence="5" key="1">
    <citation type="submission" date="2021-01" db="EMBL/GenBank/DDBJ databases">
        <authorList>
            <person name="Zahm M."/>
            <person name="Roques C."/>
            <person name="Cabau C."/>
            <person name="Klopp C."/>
            <person name="Donnadieu C."/>
            <person name="Jouanno E."/>
            <person name="Lampietro C."/>
            <person name="Louis A."/>
            <person name="Herpin A."/>
            <person name="Echchiki A."/>
            <person name="Berthelot C."/>
            <person name="Parey E."/>
            <person name="Roest-Crollius H."/>
            <person name="Braasch I."/>
            <person name="Postlethwait J."/>
            <person name="Bobe J."/>
            <person name="Montfort J."/>
            <person name="Bouchez O."/>
            <person name="Begum T."/>
            <person name="Mejri S."/>
            <person name="Adams A."/>
            <person name="Chen W.-J."/>
            <person name="Guiguen Y."/>
        </authorList>
    </citation>
    <scope>NUCLEOTIDE SEQUENCE</scope>
    <source>
        <strain evidence="5">YG-15Mar2019-1</strain>
        <tissue evidence="5">Brain</tissue>
    </source>
</reference>
<keyword evidence="6" id="KW-1185">Reference proteome</keyword>
<dbReference type="GO" id="GO:0016020">
    <property type="term" value="C:membrane"/>
    <property type="evidence" value="ECO:0007669"/>
    <property type="project" value="TreeGrafter"/>
</dbReference>
<organism evidence="5 6">
    <name type="scientific">Megalops atlanticus</name>
    <name type="common">Tarpon</name>
    <name type="synonym">Clupea gigantea</name>
    <dbReference type="NCBI Taxonomy" id="7932"/>
    <lineage>
        <taxon>Eukaryota</taxon>
        <taxon>Metazoa</taxon>
        <taxon>Chordata</taxon>
        <taxon>Craniata</taxon>
        <taxon>Vertebrata</taxon>
        <taxon>Euteleostomi</taxon>
        <taxon>Actinopterygii</taxon>
        <taxon>Neopterygii</taxon>
        <taxon>Teleostei</taxon>
        <taxon>Elopiformes</taxon>
        <taxon>Megalopidae</taxon>
        <taxon>Megalops</taxon>
    </lineage>
</organism>
<gene>
    <name evidence="5" type="ORF">MATL_G00105470</name>
</gene>
<feature type="domain" description="PNPLA" evidence="4">
    <location>
        <begin position="18"/>
        <end position="187"/>
    </location>
</feature>
<comment type="caution">
    <text evidence="2">Lacks conserved residue(s) required for the propagation of feature annotation.</text>
</comment>
<dbReference type="GO" id="GO:0005737">
    <property type="term" value="C:cytoplasm"/>
    <property type="evidence" value="ECO:0007669"/>
    <property type="project" value="TreeGrafter"/>
</dbReference>
<evidence type="ECO:0000259" key="4">
    <source>
        <dbReference type="PROSITE" id="PS51635"/>
    </source>
</evidence>
<evidence type="ECO:0000313" key="6">
    <source>
        <dbReference type="Proteomes" id="UP001046870"/>
    </source>
</evidence>
<dbReference type="Pfam" id="PF01734">
    <property type="entry name" value="Patatin"/>
    <property type="match status" value="1"/>
</dbReference>
<dbReference type="PROSITE" id="PS51635">
    <property type="entry name" value="PNPLA"/>
    <property type="match status" value="1"/>
</dbReference>
<feature type="compositionally biased region" description="Acidic residues" evidence="3">
    <location>
        <begin position="287"/>
        <end position="301"/>
    </location>
</feature>
<protein>
    <recommendedName>
        <fullName evidence="4">PNPLA domain-containing protein</fullName>
    </recommendedName>
</protein>
<dbReference type="OrthoDB" id="197155at2759"/>
<sequence>MSPKSGTGALSGKAPLSISFSGSGFLAVYQLGVAQCLLDVAPEVLQGAPEVYGASAGSLAAAAVVCGTNMGRVRDEMIKFTKVSRGHILGPLHPSVDTFKWIEQVLRRVLPDNAHLLASGRLHVSTTRIPDGKNILISEFESKEDVVQALLCSCFLPMYCGLMPPSYKGVHYIDGGFTSIQPTHDSHRTLTVSPFAGDVDICPSDERPNRYDIVVSGCTFHLTSVNFFRMMDALLPPTCTDLKKAFDRGYQDALSFLQKSDLIEYRPFPLKSLGSGSEMDSQALLKEEEEEVEKEREEEDRESPAIAQEERNDPPEGFSPGTESLPWNLISLEQALYPRLPVWVQTALLCNLMAQFGLANVHSTFFPARLISYLLLPYTLPACVFLTFSYRLLLWLRNVPERASWLWQDVRQIVLFFTNITVSSLKRNLTDRFLPSFILAPALEVLTKRENMRETPVVCRRSTLRIQLSTSGSTSGSSPDARSHTHSESLAFAFLLNLEVQVDDQPDAPALPPCQQHPSTEGEDDQTATPHIAFLGGEKEEDGPQDRSTKGGSELSLI</sequence>
<proteinExistence type="predicted"/>
<dbReference type="InterPro" id="IPR016035">
    <property type="entry name" value="Acyl_Trfase/lysoPLipase"/>
</dbReference>
<dbReference type="InterPro" id="IPR033562">
    <property type="entry name" value="PLPL"/>
</dbReference>
<dbReference type="SUPFAM" id="SSF52151">
    <property type="entry name" value="FabD/lysophospholipase-like"/>
    <property type="match status" value="1"/>
</dbReference>
<dbReference type="GO" id="GO:0055088">
    <property type="term" value="P:lipid homeostasis"/>
    <property type="evidence" value="ECO:0007669"/>
    <property type="project" value="TreeGrafter"/>
</dbReference>
<evidence type="ECO:0000256" key="3">
    <source>
        <dbReference type="SAM" id="MobiDB-lite"/>
    </source>
</evidence>